<feature type="region of interest" description="Disordered" evidence="1">
    <location>
        <begin position="114"/>
        <end position="230"/>
    </location>
</feature>
<proteinExistence type="predicted"/>
<keyword evidence="3" id="KW-0732">Signal</keyword>
<keyword evidence="2" id="KW-1133">Transmembrane helix</keyword>
<accession>A0A6G0II97</accession>
<organism evidence="4 5">
    <name type="scientific">Larimichthys crocea</name>
    <name type="common">Large yellow croaker</name>
    <name type="synonym">Pseudosciaena crocea</name>
    <dbReference type="NCBI Taxonomy" id="215358"/>
    <lineage>
        <taxon>Eukaryota</taxon>
        <taxon>Metazoa</taxon>
        <taxon>Chordata</taxon>
        <taxon>Craniata</taxon>
        <taxon>Vertebrata</taxon>
        <taxon>Euteleostomi</taxon>
        <taxon>Actinopterygii</taxon>
        <taxon>Neopterygii</taxon>
        <taxon>Teleostei</taxon>
        <taxon>Neoteleostei</taxon>
        <taxon>Acanthomorphata</taxon>
        <taxon>Eupercaria</taxon>
        <taxon>Sciaenidae</taxon>
        <taxon>Larimichthys</taxon>
    </lineage>
</organism>
<gene>
    <name evidence="4" type="ORF">D5F01_LYC10831</name>
</gene>
<feature type="transmembrane region" description="Helical" evidence="2">
    <location>
        <begin position="236"/>
        <end position="257"/>
    </location>
</feature>
<feature type="compositionally biased region" description="Polar residues" evidence="1">
    <location>
        <begin position="162"/>
        <end position="186"/>
    </location>
</feature>
<keyword evidence="5" id="KW-1185">Reference proteome</keyword>
<sequence length="290" mass="30784">MCRVKAANEMKFEINLVFCVLVVLTGSSQTRGQSSALPPELTLAALLSHAGSSASPDLSEDPGNEVPQPTHNPAGRDETSSLTTTITKTEGMVHSETATNVVYNTYLLTTSSAVTTSQPVPADTPSPSAAADGLSSTPTVQSTTPLQHLSTTEGGGLLTRDPLTTFSSLPAHTVHTSTIQPQSDSLTTATAQPTTTGHPLTSALGRGPTHQEGPSELNVGDEDLKRPRSSSPLDPLLAGLLSVFIVTTAIVFVILFLKFRQRTNHPEFHRLQDLPMDDLMEDTPLSRYAY</sequence>
<evidence type="ECO:0000256" key="2">
    <source>
        <dbReference type="SAM" id="Phobius"/>
    </source>
</evidence>
<feature type="chain" id="PRO_5026031983" evidence="3">
    <location>
        <begin position="33"/>
        <end position="290"/>
    </location>
</feature>
<feature type="region of interest" description="Disordered" evidence="1">
    <location>
        <begin position="52"/>
        <end position="81"/>
    </location>
</feature>
<evidence type="ECO:0000313" key="4">
    <source>
        <dbReference type="EMBL" id="KAE8291235.1"/>
    </source>
</evidence>
<feature type="compositionally biased region" description="Low complexity" evidence="1">
    <location>
        <begin position="119"/>
        <end position="132"/>
    </location>
</feature>
<evidence type="ECO:0000256" key="1">
    <source>
        <dbReference type="SAM" id="MobiDB-lite"/>
    </source>
</evidence>
<keyword evidence="2" id="KW-0472">Membrane</keyword>
<dbReference type="AlphaFoldDB" id="A0A6G0II97"/>
<dbReference type="Proteomes" id="UP000424527">
    <property type="component" value="Unassembled WGS sequence"/>
</dbReference>
<protein>
    <submittedName>
        <fullName evidence="4">Uncharacterized protein</fullName>
    </submittedName>
</protein>
<dbReference type="EMBL" id="REGW02000010">
    <property type="protein sequence ID" value="KAE8291235.1"/>
    <property type="molecule type" value="Genomic_DNA"/>
</dbReference>
<feature type="compositionally biased region" description="Low complexity" evidence="1">
    <location>
        <begin position="187"/>
        <end position="196"/>
    </location>
</feature>
<feature type="compositionally biased region" description="Polar residues" evidence="1">
    <location>
        <begin position="134"/>
        <end position="152"/>
    </location>
</feature>
<evidence type="ECO:0000313" key="5">
    <source>
        <dbReference type="Proteomes" id="UP000424527"/>
    </source>
</evidence>
<reference evidence="4 5" key="1">
    <citation type="submission" date="2019-07" db="EMBL/GenBank/DDBJ databases">
        <title>Chromosome genome assembly for large yellow croaker.</title>
        <authorList>
            <person name="Xiao S."/>
        </authorList>
    </citation>
    <scope>NUCLEOTIDE SEQUENCE [LARGE SCALE GENOMIC DNA]</scope>
    <source>
        <strain evidence="4">JMULYC20181020</strain>
        <tissue evidence="4">Muscle</tissue>
    </source>
</reference>
<evidence type="ECO:0000256" key="3">
    <source>
        <dbReference type="SAM" id="SignalP"/>
    </source>
</evidence>
<keyword evidence="2" id="KW-0812">Transmembrane</keyword>
<feature type="signal peptide" evidence="3">
    <location>
        <begin position="1"/>
        <end position="32"/>
    </location>
</feature>
<comment type="caution">
    <text evidence="4">The sequence shown here is derived from an EMBL/GenBank/DDBJ whole genome shotgun (WGS) entry which is preliminary data.</text>
</comment>
<name>A0A6G0II97_LARCR</name>